<dbReference type="EMBL" id="CP059273">
    <property type="protein sequence ID" value="QLQ82029.1"/>
    <property type="molecule type" value="Genomic_DNA"/>
</dbReference>
<feature type="transmembrane region" description="Helical" evidence="1">
    <location>
        <begin position="20"/>
        <end position="49"/>
    </location>
</feature>
<sequence>MVTMPGLDTIWTIVKVLFRIYQWTCYFFVFILLLPVITLYLFDLVLYLCRLVSFSCRWQAYHIKNHSGLNVSFISGRSGRILHAASDEQVETSDGCDSSNASILSECSEHSLSDTPYSPNYCLTSFHKRTGSRRSTIAGNGDRLKLVPEHLDQLLRASPQLSELRRTRSSEIALH</sequence>
<keyword evidence="1" id="KW-0812">Transmembrane</keyword>
<reference evidence="2 3" key="1">
    <citation type="submission" date="2020-06" db="EMBL/GenBank/DDBJ databases">
        <title>The yeast mating-type switching endonuclease HO is a domesticated member of an unorthodox homing genetic element family.</title>
        <authorList>
            <person name="Coughlan A.Y."/>
            <person name="Lombardi L."/>
            <person name="Braun-Galleani S."/>
            <person name="Martos A.R."/>
            <person name="Galeote V."/>
            <person name="Bigey F."/>
            <person name="Dequin S."/>
            <person name="Byrne K.P."/>
            <person name="Wolfe K.H."/>
        </authorList>
    </citation>
    <scope>NUCLEOTIDE SEQUENCE [LARGE SCALE GENOMIC DNA]</scope>
    <source>
        <strain evidence="2 3">CBS2947</strain>
    </source>
</reference>
<organism evidence="2 3">
    <name type="scientific">Torulaspora globosa</name>
    <dbReference type="NCBI Taxonomy" id="48254"/>
    <lineage>
        <taxon>Eukaryota</taxon>
        <taxon>Fungi</taxon>
        <taxon>Dikarya</taxon>
        <taxon>Ascomycota</taxon>
        <taxon>Saccharomycotina</taxon>
        <taxon>Saccharomycetes</taxon>
        <taxon>Saccharomycetales</taxon>
        <taxon>Saccharomycetaceae</taxon>
        <taxon>Torulaspora</taxon>
    </lineage>
</organism>
<evidence type="ECO:0000256" key="1">
    <source>
        <dbReference type="SAM" id="Phobius"/>
    </source>
</evidence>
<gene>
    <name evidence="2" type="ORF">HG537_0G02830</name>
</gene>
<name>A0A7H9HY26_9SACH</name>
<keyword evidence="3" id="KW-1185">Reference proteome</keyword>
<protein>
    <submittedName>
        <fullName evidence="2">Uncharacterized protein</fullName>
    </submittedName>
</protein>
<evidence type="ECO:0000313" key="3">
    <source>
        <dbReference type="Proteomes" id="UP000510647"/>
    </source>
</evidence>
<evidence type="ECO:0000313" key="2">
    <source>
        <dbReference type="EMBL" id="QLQ82029.1"/>
    </source>
</evidence>
<keyword evidence="1" id="KW-1133">Transmembrane helix</keyword>
<keyword evidence="1" id="KW-0472">Membrane</keyword>
<dbReference type="AlphaFoldDB" id="A0A7H9HY26"/>
<dbReference type="OrthoDB" id="4064202at2759"/>
<dbReference type="Proteomes" id="UP000510647">
    <property type="component" value="Chromosome 7"/>
</dbReference>
<accession>A0A7H9HY26</accession>
<proteinExistence type="predicted"/>